<dbReference type="Proteomes" id="UP001139369">
    <property type="component" value="Unassembled WGS sequence"/>
</dbReference>
<comment type="caution">
    <text evidence="1">The sequence shown here is derived from an EMBL/GenBank/DDBJ whole genome shotgun (WGS) entry which is preliminary data.</text>
</comment>
<organism evidence="1 2">
    <name type="scientific">Polaribacter marinus</name>
    <dbReference type="NCBI Taxonomy" id="2916838"/>
    <lineage>
        <taxon>Bacteria</taxon>
        <taxon>Pseudomonadati</taxon>
        <taxon>Bacteroidota</taxon>
        <taxon>Flavobacteriia</taxon>
        <taxon>Flavobacteriales</taxon>
        <taxon>Flavobacteriaceae</taxon>
    </lineage>
</organism>
<dbReference type="Gene3D" id="3.40.1360.10">
    <property type="match status" value="1"/>
</dbReference>
<dbReference type="RefSeq" id="WP_242177410.1">
    <property type="nucleotide sequence ID" value="NZ_JAKQYM010000002.1"/>
</dbReference>
<dbReference type="GO" id="GO:0003677">
    <property type="term" value="F:DNA binding"/>
    <property type="evidence" value="ECO:0007669"/>
    <property type="project" value="InterPro"/>
</dbReference>
<dbReference type="AlphaFoldDB" id="A0A9X1VPJ7"/>
<dbReference type="InterPro" id="IPR036977">
    <property type="entry name" value="DNA_primase_Znf_CHC2"/>
</dbReference>
<evidence type="ECO:0000313" key="1">
    <source>
        <dbReference type="EMBL" id="MCI2228295.1"/>
    </source>
</evidence>
<evidence type="ECO:0000313" key="2">
    <source>
        <dbReference type="Proteomes" id="UP001139369"/>
    </source>
</evidence>
<proteinExistence type="predicted"/>
<name>A0A9X1VPJ7_9FLAO</name>
<gene>
    <name evidence="1" type="ORF">MC378_03880</name>
</gene>
<dbReference type="GO" id="GO:0008270">
    <property type="term" value="F:zinc ion binding"/>
    <property type="evidence" value="ECO:0007669"/>
    <property type="project" value="InterPro"/>
</dbReference>
<dbReference type="EMBL" id="JAKQYM010000002">
    <property type="protein sequence ID" value="MCI2228295.1"/>
    <property type="molecule type" value="Genomic_DNA"/>
</dbReference>
<dbReference type="GO" id="GO:0006260">
    <property type="term" value="P:DNA replication"/>
    <property type="evidence" value="ECO:0007669"/>
    <property type="project" value="InterPro"/>
</dbReference>
<dbReference type="SUPFAM" id="SSF56731">
    <property type="entry name" value="DNA primase core"/>
    <property type="match status" value="1"/>
</dbReference>
<accession>A0A9X1VPJ7</accession>
<dbReference type="Gene3D" id="3.90.580.10">
    <property type="entry name" value="Zinc finger, CHC2-type domain"/>
    <property type="match status" value="1"/>
</dbReference>
<dbReference type="CDD" id="cd00188">
    <property type="entry name" value="TOPRIM"/>
    <property type="match status" value="1"/>
</dbReference>
<dbReference type="SUPFAM" id="SSF57783">
    <property type="entry name" value="Zinc beta-ribbon"/>
    <property type="match status" value="1"/>
</dbReference>
<keyword evidence="2" id="KW-1185">Reference proteome</keyword>
<reference evidence="1" key="1">
    <citation type="submission" date="2022-02" db="EMBL/GenBank/DDBJ databases">
        <title>Polaribacter sp. MSW13, isolated from seawater.</title>
        <authorList>
            <person name="Kristyanto S."/>
            <person name="Jung J."/>
            <person name="Jeon C.O."/>
        </authorList>
    </citation>
    <scope>NUCLEOTIDE SEQUENCE</scope>
    <source>
        <strain evidence="1">MSW13</strain>
    </source>
</reference>
<protein>
    <submittedName>
        <fullName evidence="1">Toprim domain-containing protein</fullName>
    </submittedName>
</protein>
<sequence length="267" mass="31187">MSHNNIKDYLATKNIHPTKNYGTYGMYLSPLRDEKNASFKVDYQKDLFIDYGSGKGGNITVLSRLLTNVKTNAIRKSKTISVNLKNCIWNTQKLTDFHLLNYLIKRGISKKIMEKYCLEVDYGYYEKYPRKAVGFINDTDGYELNYNGSNHPKFKGTLLNKNITTFYKKNVKSVCVFEGFIDFLSFKTLYPEVTEMNFLILNSTSQLKKGIDFLKKHKTIYCFLDNDVEGNRTTNVILELFPDKSIDKRKIYNNYKDFNDYLIKIKP</sequence>
<dbReference type="Pfam" id="PF13155">
    <property type="entry name" value="Toprim_2"/>
    <property type="match status" value="1"/>
</dbReference>